<evidence type="ECO:0000313" key="4">
    <source>
        <dbReference type="EMBL" id="EDX14074.1"/>
    </source>
</evidence>
<dbReference type="SMART" id="SM00703">
    <property type="entry name" value="NRF"/>
    <property type="match status" value="1"/>
</dbReference>
<dbReference type="InterPro" id="IPR002656">
    <property type="entry name" value="Acyl_transf_3_dom"/>
</dbReference>
<evidence type="ECO:0000259" key="3">
    <source>
        <dbReference type="SMART" id="SM00703"/>
    </source>
</evidence>
<feature type="transmembrane region" description="Helical" evidence="2">
    <location>
        <begin position="482"/>
        <end position="504"/>
    </location>
</feature>
<sequence length="629" mass="70803">MSGWPSGLRRQTQGIQSCPSQKGVTSDTQCLADMKELFAGVKTGSYWALKMIDSWGSFPSGLLYGTFYDLGNFDECLNINQEISSSQTIKGKYCFMAVPLKDVLDTGIESLEGMQIKIATCFPASCSATQVETFAGQLYQNKVNSSMSFNISIDEDGCQTSDPVPWDGLTIFTVVILSVLTLIVVSATLYDYFLCTTQQKPALIKIISARANSRALFRLEVSSSNSNVIDCLHGIRCMSLIWVVFLHEHLYSLISPNINFTYALAVSWLEKPSSSFFVHGYFSVDTFLFIGGLLVSLTALRTMEKTNGKLNVPRMYVNRIIRILPVLAMAILIYVKLMPVVSGGPLFKSGFHGKEECVNGWYWDLLFIQNYATKTVCLDQSWYLAVDMQLYILSPLLLIGLYKWGKKAAWAIVGIVVLLSGCLFATQMVNHYSMSIKYVLVPPCTNSKLYLATHTHAAPWLIGFLFGYFLHLNRGRKFQISWLVLWLGWIISLAMFLTSIFATYPSAKWSAPPLSTLEESLYYTLTRVGWPLAMCWVVFVYIQGYGGLANSFLSTPLWQPLSRLSYSVFIWHMFVQEINSRNVRTSTYFSSYTMLNFWSDFGISLIMSYALYLIIEAPIGGLHSLWRPS</sequence>
<feature type="compositionally biased region" description="Polar residues" evidence="1">
    <location>
        <begin position="9"/>
        <end position="24"/>
    </location>
</feature>
<feature type="transmembrane region" description="Helical" evidence="2">
    <location>
        <begin position="169"/>
        <end position="190"/>
    </location>
</feature>
<feature type="transmembrane region" description="Helical" evidence="2">
    <location>
        <begin position="524"/>
        <end position="545"/>
    </location>
</feature>
<dbReference type="AlphaFoldDB" id="B4R217"/>
<dbReference type="STRING" id="7240.B4R217"/>
<dbReference type="PhylomeDB" id="B4R217"/>
<name>B4R217_DROSI</name>
<evidence type="ECO:0000256" key="2">
    <source>
        <dbReference type="SAM" id="Phobius"/>
    </source>
</evidence>
<feature type="transmembrane region" description="Helical" evidence="2">
    <location>
        <begin position="382"/>
        <end position="402"/>
    </location>
</feature>
<reference evidence="4 5" key="1">
    <citation type="journal article" date="2007" name="Nature">
        <title>Evolution of genes and genomes on the Drosophila phylogeny.</title>
        <authorList>
            <consortium name="Drosophila 12 Genomes Consortium"/>
            <person name="Clark A.G."/>
            <person name="Eisen M.B."/>
            <person name="Smith D.R."/>
            <person name="Bergman C.M."/>
            <person name="Oliver B."/>
            <person name="Markow T.A."/>
            <person name="Kaufman T.C."/>
            <person name="Kellis M."/>
            <person name="Gelbart W."/>
            <person name="Iyer V.N."/>
            <person name="Pollard D.A."/>
            <person name="Sackton T.B."/>
            <person name="Larracuente A.M."/>
            <person name="Singh N.D."/>
            <person name="Abad J.P."/>
            <person name="Abt D.N."/>
            <person name="Adryan B."/>
            <person name="Aguade M."/>
            <person name="Akashi H."/>
            <person name="Anderson W.W."/>
            <person name="Aquadro C.F."/>
            <person name="Ardell D.H."/>
            <person name="Arguello R."/>
            <person name="Artieri C.G."/>
            <person name="Barbash D.A."/>
            <person name="Barker D."/>
            <person name="Barsanti P."/>
            <person name="Batterham P."/>
            <person name="Batzoglou S."/>
            <person name="Begun D."/>
            <person name="Bhutkar A."/>
            <person name="Blanco E."/>
            <person name="Bosak S.A."/>
            <person name="Bradley R.K."/>
            <person name="Brand A.D."/>
            <person name="Brent M.R."/>
            <person name="Brooks A.N."/>
            <person name="Brown R.H."/>
            <person name="Butlin R.K."/>
            <person name="Caggese C."/>
            <person name="Calvi B.R."/>
            <person name="Bernardo de Carvalho A."/>
            <person name="Caspi A."/>
            <person name="Castrezana S."/>
            <person name="Celniker S.E."/>
            <person name="Chang J.L."/>
            <person name="Chapple C."/>
            <person name="Chatterji S."/>
            <person name="Chinwalla A."/>
            <person name="Civetta A."/>
            <person name="Clifton S.W."/>
            <person name="Comeron J.M."/>
            <person name="Costello J.C."/>
            <person name="Coyne J.A."/>
            <person name="Daub J."/>
            <person name="David R.G."/>
            <person name="Delcher A.L."/>
            <person name="Delehaunty K."/>
            <person name="Do C.B."/>
            <person name="Ebling H."/>
            <person name="Edwards K."/>
            <person name="Eickbush T."/>
            <person name="Evans J.D."/>
            <person name="Filipski A."/>
            <person name="Findeiss S."/>
            <person name="Freyhult E."/>
            <person name="Fulton L."/>
            <person name="Fulton R."/>
            <person name="Garcia A.C."/>
            <person name="Gardiner A."/>
            <person name="Garfield D.A."/>
            <person name="Garvin B.E."/>
            <person name="Gibson G."/>
            <person name="Gilbert D."/>
            <person name="Gnerre S."/>
            <person name="Godfrey J."/>
            <person name="Good R."/>
            <person name="Gotea V."/>
            <person name="Gravely B."/>
            <person name="Greenberg A.J."/>
            <person name="Griffiths-Jones S."/>
            <person name="Gross S."/>
            <person name="Guigo R."/>
            <person name="Gustafson E.A."/>
            <person name="Haerty W."/>
            <person name="Hahn M.W."/>
            <person name="Halligan D.L."/>
            <person name="Halpern A.L."/>
            <person name="Halter G.M."/>
            <person name="Han M.V."/>
            <person name="Heger A."/>
            <person name="Hillier L."/>
            <person name="Hinrichs A.S."/>
            <person name="Holmes I."/>
            <person name="Hoskins R.A."/>
            <person name="Hubisz M.J."/>
            <person name="Hultmark D."/>
            <person name="Huntley M.A."/>
            <person name="Jaffe D.B."/>
            <person name="Jagadeeshan S."/>
            <person name="Jeck W.R."/>
            <person name="Johnson J."/>
            <person name="Jones C.D."/>
            <person name="Jordan W.C."/>
            <person name="Karpen G.H."/>
            <person name="Kataoka E."/>
            <person name="Keightley P.D."/>
            <person name="Kheradpour P."/>
            <person name="Kirkness E.F."/>
            <person name="Koerich L.B."/>
            <person name="Kristiansen K."/>
            <person name="Kudrna D."/>
            <person name="Kulathinal R.J."/>
            <person name="Kumar S."/>
            <person name="Kwok R."/>
            <person name="Lander E."/>
            <person name="Langley C.H."/>
            <person name="Lapoint R."/>
            <person name="Lazzaro B.P."/>
            <person name="Lee S.J."/>
            <person name="Levesque L."/>
            <person name="Li R."/>
            <person name="Lin C.F."/>
            <person name="Lin M.F."/>
            <person name="Lindblad-Toh K."/>
            <person name="Llopart A."/>
            <person name="Long M."/>
            <person name="Low L."/>
            <person name="Lozovsky E."/>
            <person name="Lu J."/>
            <person name="Luo M."/>
            <person name="Machado C.A."/>
            <person name="Makalowski W."/>
            <person name="Marzo M."/>
            <person name="Matsuda M."/>
            <person name="Matzkin L."/>
            <person name="McAllister B."/>
            <person name="McBride C.S."/>
            <person name="McKernan B."/>
            <person name="McKernan K."/>
            <person name="Mendez-Lago M."/>
            <person name="Minx P."/>
            <person name="Mollenhauer M.U."/>
            <person name="Montooth K."/>
            <person name="Mount S.M."/>
            <person name="Mu X."/>
            <person name="Myers E."/>
            <person name="Negre B."/>
            <person name="Newfeld S."/>
            <person name="Nielsen R."/>
            <person name="Noor M.A."/>
            <person name="O'Grady P."/>
            <person name="Pachter L."/>
            <person name="Papaceit M."/>
            <person name="Parisi M.J."/>
            <person name="Parisi M."/>
            <person name="Parts L."/>
            <person name="Pedersen J.S."/>
            <person name="Pesole G."/>
            <person name="Phillippy A.M."/>
            <person name="Ponting C.P."/>
            <person name="Pop M."/>
            <person name="Porcelli D."/>
            <person name="Powell J.R."/>
            <person name="Prohaska S."/>
            <person name="Pruitt K."/>
            <person name="Puig M."/>
            <person name="Quesneville H."/>
            <person name="Ram K.R."/>
            <person name="Rand D."/>
            <person name="Rasmussen M.D."/>
            <person name="Reed L.K."/>
            <person name="Reenan R."/>
            <person name="Reily A."/>
            <person name="Remington K.A."/>
            <person name="Rieger T.T."/>
            <person name="Ritchie M.G."/>
            <person name="Robin C."/>
            <person name="Rogers Y.H."/>
            <person name="Rohde C."/>
            <person name="Rozas J."/>
            <person name="Rubenfield M.J."/>
            <person name="Ruiz A."/>
            <person name="Russo S."/>
            <person name="Salzberg S.L."/>
            <person name="Sanchez-Gracia A."/>
            <person name="Saranga D.J."/>
            <person name="Sato H."/>
            <person name="Schaeffer S.W."/>
            <person name="Schatz M.C."/>
            <person name="Schlenke T."/>
            <person name="Schwartz R."/>
            <person name="Segarra C."/>
            <person name="Singh R.S."/>
            <person name="Sirot L."/>
            <person name="Sirota M."/>
            <person name="Sisneros N.B."/>
            <person name="Smith C.D."/>
            <person name="Smith T.F."/>
            <person name="Spieth J."/>
            <person name="Stage D.E."/>
            <person name="Stark A."/>
            <person name="Stephan W."/>
            <person name="Strausberg R.L."/>
            <person name="Strempel S."/>
            <person name="Sturgill D."/>
            <person name="Sutton G."/>
            <person name="Sutton G.G."/>
            <person name="Tao W."/>
            <person name="Teichmann S."/>
            <person name="Tobari Y.N."/>
            <person name="Tomimura Y."/>
            <person name="Tsolas J.M."/>
            <person name="Valente V.L."/>
            <person name="Venter E."/>
            <person name="Venter J.C."/>
            <person name="Vicario S."/>
            <person name="Vieira F.G."/>
            <person name="Vilella A.J."/>
            <person name="Villasante A."/>
            <person name="Walenz B."/>
            <person name="Wang J."/>
            <person name="Wasserman M."/>
            <person name="Watts T."/>
            <person name="Wilson D."/>
            <person name="Wilson R.K."/>
            <person name="Wing R.A."/>
            <person name="Wolfner M.F."/>
            <person name="Wong A."/>
            <person name="Wong G.K."/>
            <person name="Wu C.I."/>
            <person name="Wu G."/>
            <person name="Yamamoto D."/>
            <person name="Yang H.P."/>
            <person name="Yang S.P."/>
            <person name="Yorke J.A."/>
            <person name="Yoshida K."/>
            <person name="Zdobnov E."/>
            <person name="Zhang P."/>
            <person name="Zhang Y."/>
            <person name="Zimin A.V."/>
            <person name="Baldwin J."/>
            <person name="Abdouelleil A."/>
            <person name="Abdulkadir J."/>
            <person name="Abebe A."/>
            <person name="Abera B."/>
            <person name="Abreu J."/>
            <person name="Acer S.C."/>
            <person name="Aftuck L."/>
            <person name="Alexander A."/>
            <person name="An P."/>
            <person name="Anderson E."/>
            <person name="Anderson S."/>
            <person name="Arachi H."/>
            <person name="Azer M."/>
            <person name="Bachantsang P."/>
            <person name="Barry A."/>
            <person name="Bayul T."/>
            <person name="Berlin A."/>
            <person name="Bessette D."/>
            <person name="Bloom T."/>
            <person name="Blye J."/>
            <person name="Boguslavskiy L."/>
            <person name="Bonnet C."/>
            <person name="Boukhgalter B."/>
            <person name="Bourzgui I."/>
            <person name="Brown A."/>
            <person name="Cahill P."/>
            <person name="Channer S."/>
            <person name="Cheshatsang Y."/>
            <person name="Chuda L."/>
            <person name="Citroen M."/>
            <person name="Collymore A."/>
            <person name="Cooke P."/>
            <person name="Costello M."/>
            <person name="D'Aco K."/>
            <person name="Daza R."/>
            <person name="De Haan G."/>
            <person name="DeGray S."/>
            <person name="DeMaso C."/>
            <person name="Dhargay N."/>
            <person name="Dooley K."/>
            <person name="Dooley E."/>
            <person name="Doricent M."/>
            <person name="Dorje P."/>
            <person name="Dorjee K."/>
            <person name="Dupes A."/>
            <person name="Elong R."/>
            <person name="Falk J."/>
            <person name="Farina A."/>
            <person name="Faro S."/>
            <person name="Ferguson D."/>
            <person name="Fisher S."/>
            <person name="Foley C.D."/>
            <person name="Franke A."/>
            <person name="Friedrich D."/>
            <person name="Gadbois L."/>
            <person name="Gearin G."/>
            <person name="Gearin C.R."/>
            <person name="Giannoukos G."/>
            <person name="Goode T."/>
            <person name="Graham J."/>
            <person name="Grandbois E."/>
            <person name="Grewal S."/>
            <person name="Gyaltsen K."/>
            <person name="Hafez N."/>
            <person name="Hagos B."/>
            <person name="Hall J."/>
            <person name="Henson C."/>
            <person name="Hollinger A."/>
            <person name="Honan T."/>
            <person name="Huard M.D."/>
            <person name="Hughes L."/>
            <person name="Hurhula B."/>
            <person name="Husby M.E."/>
            <person name="Kamat A."/>
            <person name="Kanga B."/>
            <person name="Kashin S."/>
            <person name="Khazanovich D."/>
            <person name="Kisner P."/>
            <person name="Lance K."/>
            <person name="Lara M."/>
            <person name="Lee W."/>
            <person name="Lennon N."/>
            <person name="Letendre F."/>
            <person name="LeVine R."/>
            <person name="Lipovsky A."/>
            <person name="Liu X."/>
            <person name="Liu J."/>
            <person name="Liu S."/>
            <person name="Lokyitsang T."/>
            <person name="Lokyitsang Y."/>
            <person name="Lubonja R."/>
            <person name="Lui A."/>
            <person name="MacDonald P."/>
            <person name="Magnisalis V."/>
            <person name="Maru K."/>
            <person name="Matthews C."/>
            <person name="McCusker W."/>
            <person name="McDonough S."/>
            <person name="Mehta T."/>
            <person name="Meldrim J."/>
            <person name="Meneus L."/>
            <person name="Mihai O."/>
            <person name="Mihalev A."/>
            <person name="Mihova T."/>
            <person name="Mittelman R."/>
            <person name="Mlenga V."/>
            <person name="Montmayeur A."/>
            <person name="Mulrain L."/>
            <person name="Navidi A."/>
            <person name="Naylor J."/>
            <person name="Negash T."/>
            <person name="Nguyen T."/>
            <person name="Nguyen N."/>
            <person name="Nicol R."/>
            <person name="Norbu C."/>
            <person name="Norbu N."/>
            <person name="Novod N."/>
            <person name="O'Neill B."/>
            <person name="Osman S."/>
            <person name="Markiewicz E."/>
            <person name="Oyono O.L."/>
            <person name="Patti C."/>
            <person name="Phunkhang P."/>
            <person name="Pierre F."/>
            <person name="Priest M."/>
            <person name="Raghuraman S."/>
            <person name="Rege F."/>
            <person name="Reyes R."/>
            <person name="Rise C."/>
            <person name="Rogov P."/>
            <person name="Ross K."/>
            <person name="Ryan E."/>
            <person name="Settipalli S."/>
            <person name="Shea T."/>
            <person name="Sherpa N."/>
            <person name="Shi L."/>
            <person name="Shih D."/>
            <person name="Sparrow T."/>
            <person name="Spaulding J."/>
            <person name="Stalker J."/>
            <person name="Stange-Thomann N."/>
            <person name="Stavropoulos S."/>
            <person name="Stone C."/>
            <person name="Strader C."/>
            <person name="Tesfaye S."/>
            <person name="Thomson T."/>
            <person name="Thoulutsang Y."/>
            <person name="Thoulutsang D."/>
            <person name="Topham K."/>
            <person name="Topping I."/>
            <person name="Tsamla T."/>
            <person name="Vassiliev H."/>
            <person name="Vo A."/>
            <person name="Wangchuk T."/>
            <person name="Wangdi T."/>
            <person name="Weiand M."/>
            <person name="Wilkinson J."/>
            <person name="Wilson A."/>
            <person name="Yadav S."/>
            <person name="Young G."/>
            <person name="Yu Q."/>
            <person name="Zembek L."/>
            <person name="Zhong D."/>
            <person name="Zimmer A."/>
            <person name="Zwirko Z."/>
            <person name="Jaffe D.B."/>
            <person name="Alvarez P."/>
            <person name="Brockman W."/>
            <person name="Butler J."/>
            <person name="Chin C."/>
            <person name="Gnerre S."/>
            <person name="Grabherr M."/>
            <person name="Kleber M."/>
            <person name="Mauceli E."/>
            <person name="MacCallum I."/>
        </authorList>
    </citation>
    <scope>NUCLEOTIDE SEQUENCE [LARGE SCALE GENOMIC DNA]</scope>
    <source>
        <strain evidence="5">white501</strain>
    </source>
</reference>
<feature type="transmembrane region" description="Helical" evidence="2">
    <location>
        <begin position="320"/>
        <end position="337"/>
    </location>
</feature>
<evidence type="ECO:0000256" key="1">
    <source>
        <dbReference type="SAM" id="MobiDB-lite"/>
    </source>
</evidence>
<keyword evidence="2" id="KW-0472">Membrane</keyword>
<keyword evidence="2" id="KW-0812">Transmembrane</keyword>
<feature type="transmembrane region" description="Helical" evidence="2">
    <location>
        <begin position="409"/>
        <end position="429"/>
    </location>
</feature>
<dbReference type="Pfam" id="PF20146">
    <property type="entry name" value="NRF"/>
    <property type="match status" value="1"/>
</dbReference>
<dbReference type="GO" id="GO:0016747">
    <property type="term" value="F:acyltransferase activity, transferring groups other than amino-acyl groups"/>
    <property type="evidence" value="ECO:0007669"/>
    <property type="project" value="InterPro"/>
</dbReference>
<dbReference type="OMA" id="IDSWGSF"/>
<organism evidence="4 5">
    <name type="scientific">Drosophila simulans</name>
    <name type="common">Fruit fly</name>
    <dbReference type="NCBI Taxonomy" id="7240"/>
    <lineage>
        <taxon>Eukaryota</taxon>
        <taxon>Metazoa</taxon>
        <taxon>Ecdysozoa</taxon>
        <taxon>Arthropoda</taxon>
        <taxon>Hexapoda</taxon>
        <taxon>Insecta</taxon>
        <taxon>Pterygota</taxon>
        <taxon>Neoptera</taxon>
        <taxon>Endopterygota</taxon>
        <taxon>Diptera</taxon>
        <taxon>Brachycera</taxon>
        <taxon>Muscomorpha</taxon>
        <taxon>Ephydroidea</taxon>
        <taxon>Drosophilidae</taxon>
        <taxon>Drosophila</taxon>
        <taxon>Sophophora</taxon>
    </lineage>
</organism>
<feature type="transmembrane region" description="Helical" evidence="2">
    <location>
        <begin position="250"/>
        <end position="269"/>
    </location>
</feature>
<feature type="transmembrane region" description="Helical" evidence="2">
    <location>
        <begin position="595"/>
        <end position="615"/>
    </location>
</feature>
<feature type="transmembrane region" description="Helical" evidence="2">
    <location>
        <begin position="281"/>
        <end position="300"/>
    </location>
</feature>
<dbReference type="Pfam" id="PF01757">
    <property type="entry name" value="Acyl_transf_3"/>
    <property type="match status" value="1"/>
</dbReference>
<protein>
    <submittedName>
        <fullName evidence="4">GD18369</fullName>
    </submittedName>
</protein>
<gene>
    <name evidence="4" type="primary">Dsim\GD18369</name>
    <name evidence="4" type="ORF">Dsim_GD18369</name>
</gene>
<dbReference type="HOGENOM" id="CLU_007874_2_2_1"/>
<dbReference type="InterPro" id="IPR006621">
    <property type="entry name" value="Nose-resist-to-fluoxetine_N"/>
</dbReference>
<dbReference type="PANTHER" id="PTHR11161">
    <property type="entry name" value="O-ACYLTRANSFERASE"/>
    <property type="match status" value="1"/>
</dbReference>
<dbReference type="InterPro" id="IPR052728">
    <property type="entry name" value="O2_lipid_transport_reg"/>
</dbReference>
<feature type="region of interest" description="Disordered" evidence="1">
    <location>
        <begin position="1"/>
        <end position="24"/>
    </location>
</feature>
<dbReference type="Proteomes" id="UP000000304">
    <property type="component" value="Chromosome 3R"/>
</dbReference>
<dbReference type="EMBL" id="CM000364">
    <property type="protein sequence ID" value="EDX14074.1"/>
    <property type="molecule type" value="Genomic_DNA"/>
</dbReference>
<keyword evidence="2" id="KW-1133">Transmembrane helix</keyword>
<dbReference type="OrthoDB" id="118951at2759"/>
<feature type="domain" description="Nose resistant-to-fluoxetine protein N-terminal" evidence="3">
    <location>
        <begin position="27"/>
        <end position="160"/>
    </location>
</feature>
<evidence type="ECO:0000313" key="5">
    <source>
        <dbReference type="Proteomes" id="UP000000304"/>
    </source>
</evidence>
<proteinExistence type="predicted"/>
<dbReference type="PANTHER" id="PTHR11161:SF0">
    <property type="entry name" value="O-ACYLTRANSFERASE LIKE PROTEIN"/>
    <property type="match status" value="1"/>
</dbReference>
<keyword evidence="5" id="KW-1185">Reference proteome</keyword>
<accession>B4R217</accession>
<feature type="transmembrane region" description="Helical" evidence="2">
    <location>
        <begin position="449"/>
        <end position="470"/>
    </location>
</feature>